<feature type="signal peptide" evidence="1">
    <location>
        <begin position="1"/>
        <end position="19"/>
    </location>
</feature>
<feature type="chain" id="PRO_5042197423" evidence="1">
    <location>
        <begin position="20"/>
        <end position="179"/>
    </location>
</feature>
<keyword evidence="1" id="KW-0732">Signal</keyword>
<proteinExistence type="predicted"/>
<accession>A0AAD5YJ90</accession>
<gene>
    <name evidence="2" type="ORF">NP233_g12689</name>
</gene>
<sequence length="179" mass="19089">MQFNLSLFVIVIAFATVFAASSVTNLANTITVIDNKVGNLEELLQAFPNTGGTLEQAIALHNSVHDVLKAIDNTKTAVDVIDHVVSITDSEEIINRFRDLESVIQSALRALGDKKNSICSIGIGRVSAVIQLDIQQLLDAVVGVTESLLAKCAADCTARGRAVSINIQEILTTGIKLFA</sequence>
<dbReference type="AlphaFoldDB" id="A0AAD5YJ90"/>
<dbReference type="Gene3D" id="1.20.1280.140">
    <property type="match status" value="1"/>
</dbReference>
<comment type="caution">
    <text evidence="2">The sequence shown here is derived from an EMBL/GenBank/DDBJ whole genome shotgun (WGS) entry which is preliminary data.</text>
</comment>
<dbReference type="Proteomes" id="UP001213000">
    <property type="component" value="Unassembled WGS sequence"/>
</dbReference>
<reference evidence="2" key="1">
    <citation type="submission" date="2022-07" db="EMBL/GenBank/DDBJ databases">
        <title>Genome Sequence of Leucocoprinus birnbaumii.</title>
        <authorList>
            <person name="Buettner E."/>
        </authorList>
    </citation>
    <scope>NUCLEOTIDE SEQUENCE</scope>
    <source>
        <strain evidence="2">VT141</strain>
    </source>
</reference>
<evidence type="ECO:0000313" key="2">
    <source>
        <dbReference type="EMBL" id="KAJ3553251.1"/>
    </source>
</evidence>
<organism evidence="2 3">
    <name type="scientific">Leucocoprinus birnbaumii</name>
    <dbReference type="NCBI Taxonomy" id="56174"/>
    <lineage>
        <taxon>Eukaryota</taxon>
        <taxon>Fungi</taxon>
        <taxon>Dikarya</taxon>
        <taxon>Basidiomycota</taxon>
        <taxon>Agaricomycotina</taxon>
        <taxon>Agaricomycetes</taxon>
        <taxon>Agaricomycetidae</taxon>
        <taxon>Agaricales</taxon>
        <taxon>Agaricineae</taxon>
        <taxon>Agaricaceae</taxon>
        <taxon>Leucocoprinus</taxon>
    </lineage>
</organism>
<dbReference type="InterPro" id="IPR021054">
    <property type="entry name" value="Cell_wall_mannoprotein_1"/>
</dbReference>
<evidence type="ECO:0000313" key="3">
    <source>
        <dbReference type="Proteomes" id="UP001213000"/>
    </source>
</evidence>
<dbReference type="Pfam" id="PF12296">
    <property type="entry name" value="HsbA"/>
    <property type="match status" value="1"/>
</dbReference>
<protein>
    <submittedName>
        <fullName evidence="2">Uncharacterized protein</fullName>
    </submittedName>
</protein>
<dbReference type="EMBL" id="JANIEX010001940">
    <property type="protein sequence ID" value="KAJ3553251.1"/>
    <property type="molecule type" value="Genomic_DNA"/>
</dbReference>
<name>A0AAD5YJ90_9AGAR</name>
<keyword evidence="3" id="KW-1185">Reference proteome</keyword>
<evidence type="ECO:0000256" key="1">
    <source>
        <dbReference type="SAM" id="SignalP"/>
    </source>
</evidence>